<evidence type="ECO:0000313" key="2">
    <source>
        <dbReference type="EMBL" id="SFL71080.1"/>
    </source>
</evidence>
<keyword evidence="3" id="KW-1185">Reference proteome</keyword>
<sequence length="117" mass="12334">MVPFAAALFANVRLDPSQQDAPGKTGSGIRLPPTVAPPGPAPGTPHMRGMGANGGHLYTVEVRPSRHDPGRFTWAIRDRGKLVRGSYRPHASEGAARAVALAEVERLIGHDEPQNGG</sequence>
<dbReference type="STRING" id="582667.SAMN05192568_100921"/>
<dbReference type="RefSeq" id="WP_425284930.1">
    <property type="nucleotide sequence ID" value="NZ_FOTK01000009.1"/>
</dbReference>
<dbReference type="EMBL" id="FOTK01000009">
    <property type="protein sequence ID" value="SFL71080.1"/>
    <property type="molecule type" value="Genomic_DNA"/>
</dbReference>
<reference evidence="3" key="1">
    <citation type="submission" date="2016-10" db="EMBL/GenBank/DDBJ databases">
        <authorList>
            <person name="Varghese N."/>
            <person name="Submissions S."/>
        </authorList>
    </citation>
    <scope>NUCLEOTIDE SEQUENCE [LARGE SCALE GENOMIC DNA]</scope>
    <source>
        <strain evidence="3">BL36</strain>
    </source>
</reference>
<evidence type="ECO:0000256" key="1">
    <source>
        <dbReference type="SAM" id="MobiDB-lite"/>
    </source>
</evidence>
<proteinExistence type="predicted"/>
<dbReference type="Proteomes" id="UP000199048">
    <property type="component" value="Unassembled WGS sequence"/>
</dbReference>
<accession>A0A1I4JX23</accession>
<organism evidence="2 3">
    <name type="scientific">Methylobacterium pseudosasicola</name>
    <dbReference type="NCBI Taxonomy" id="582667"/>
    <lineage>
        <taxon>Bacteria</taxon>
        <taxon>Pseudomonadati</taxon>
        <taxon>Pseudomonadota</taxon>
        <taxon>Alphaproteobacteria</taxon>
        <taxon>Hyphomicrobiales</taxon>
        <taxon>Methylobacteriaceae</taxon>
        <taxon>Methylobacterium</taxon>
    </lineage>
</organism>
<feature type="region of interest" description="Disordered" evidence="1">
    <location>
        <begin position="13"/>
        <end position="55"/>
    </location>
</feature>
<evidence type="ECO:0000313" key="3">
    <source>
        <dbReference type="Proteomes" id="UP000199048"/>
    </source>
</evidence>
<dbReference type="AlphaFoldDB" id="A0A1I4JX23"/>
<gene>
    <name evidence="2" type="ORF">SAMN05192568_100921</name>
</gene>
<feature type="compositionally biased region" description="Pro residues" evidence="1">
    <location>
        <begin position="34"/>
        <end position="43"/>
    </location>
</feature>
<protein>
    <submittedName>
        <fullName evidence="2">Uncharacterized protein</fullName>
    </submittedName>
</protein>
<name>A0A1I4JX23_9HYPH</name>